<dbReference type="SFLD" id="SFLDG01129">
    <property type="entry name" value="C1.5:_HAD__Beta-PGM__Phosphata"/>
    <property type="match status" value="1"/>
</dbReference>
<evidence type="ECO:0000313" key="1">
    <source>
        <dbReference type="EMBL" id="SHF14278.1"/>
    </source>
</evidence>
<accession>A0A1M4Z8K4</accession>
<dbReference type="GO" id="GO:0008967">
    <property type="term" value="F:phosphoglycolate phosphatase activity"/>
    <property type="evidence" value="ECO:0007669"/>
    <property type="project" value="TreeGrafter"/>
</dbReference>
<dbReference type="InterPro" id="IPR041492">
    <property type="entry name" value="HAD_2"/>
</dbReference>
<dbReference type="Proteomes" id="UP000184245">
    <property type="component" value="Unassembled WGS sequence"/>
</dbReference>
<dbReference type="EMBL" id="FQVI01000014">
    <property type="protein sequence ID" value="SHF14278.1"/>
    <property type="molecule type" value="Genomic_DNA"/>
</dbReference>
<dbReference type="Pfam" id="PF13419">
    <property type="entry name" value="HAD_2"/>
    <property type="match status" value="1"/>
</dbReference>
<protein>
    <submittedName>
        <fullName evidence="1">Phosphoglycolate phosphatase</fullName>
    </submittedName>
</protein>
<dbReference type="InterPro" id="IPR023214">
    <property type="entry name" value="HAD_sf"/>
</dbReference>
<dbReference type="SUPFAM" id="SSF56784">
    <property type="entry name" value="HAD-like"/>
    <property type="match status" value="1"/>
</dbReference>
<dbReference type="Gene3D" id="3.40.50.1000">
    <property type="entry name" value="HAD superfamily/HAD-like"/>
    <property type="match status" value="1"/>
</dbReference>
<gene>
    <name evidence="1" type="ORF">SAMN02745158_02660</name>
</gene>
<reference evidence="1 2" key="1">
    <citation type="submission" date="2016-11" db="EMBL/GenBank/DDBJ databases">
        <authorList>
            <person name="Jaros S."/>
            <person name="Januszkiewicz K."/>
            <person name="Wedrychowicz H."/>
        </authorList>
    </citation>
    <scope>NUCLEOTIDE SEQUENCE [LARGE SCALE GENOMIC DNA]</scope>
    <source>
        <strain evidence="1 2">DSM 17459</strain>
    </source>
</reference>
<dbReference type="InterPro" id="IPR050155">
    <property type="entry name" value="HAD-like_hydrolase_sf"/>
</dbReference>
<dbReference type="PANTHER" id="PTHR43434">
    <property type="entry name" value="PHOSPHOGLYCOLATE PHOSPHATASE"/>
    <property type="match status" value="1"/>
</dbReference>
<keyword evidence="2" id="KW-1185">Reference proteome</keyword>
<name>A0A1M4Z8K4_9CLOT</name>
<dbReference type="AlphaFoldDB" id="A0A1M4Z8K4"/>
<evidence type="ECO:0000313" key="2">
    <source>
        <dbReference type="Proteomes" id="UP000184245"/>
    </source>
</evidence>
<dbReference type="InterPro" id="IPR023198">
    <property type="entry name" value="PGP-like_dom2"/>
</dbReference>
<dbReference type="STRING" id="1122155.SAMN02745158_02660"/>
<dbReference type="PANTHER" id="PTHR43434:SF1">
    <property type="entry name" value="PHOSPHOGLYCOLATE PHOSPHATASE"/>
    <property type="match status" value="1"/>
</dbReference>
<dbReference type="GO" id="GO:0006281">
    <property type="term" value="P:DNA repair"/>
    <property type="evidence" value="ECO:0007669"/>
    <property type="project" value="TreeGrafter"/>
</dbReference>
<proteinExistence type="predicted"/>
<organism evidence="1 2">
    <name type="scientific">Lactonifactor longoviformis DSM 17459</name>
    <dbReference type="NCBI Taxonomy" id="1122155"/>
    <lineage>
        <taxon>Bacteria</taxon>
        <taxon>Bacillati</taxon>
        <taxon>Bacillota</taxon>
        <taxon>Clostridia</taxon>
        <taxon>Eubacteriales</taxon>
        <taxon>Clostridiaceae</taxon>
        <taxon>Lactonifactor</taxon>
    </lineage>
</organism>
<dbReference type="InterPro" id="IPR036412">
    <property type="entry name" value="HAD-like_sf"/>
</dbReference>
<dbReference type="Gene3D" id="1.10.150.240">
    <property type="entry name" value="Putative phosphatase, domain 2"/>
    <property type="match status" value="1"/>
</dbReference>
<sequence length="220" mass="25694">MNLLFDYDGTLHDCARIYIPAFREVYRRITEAGYVPFREWRDAEITKWLGYSPRDMWNVFLPSLSDREKEKYSKAIGTCMEEQTDSGNAHLYPGAEEMLEELKQAGHTLLLLSNCKTAYMEQHRRIFQLDRYFTGYYPAEAYGYQEKWRIFPIIEKKHPGTYVVIGDRLHDMEIRERWGIPAIGCAYGYGKPEELREANGIAESIEGVKQEIDRIGDRAG</sequence>
<dbReference type="RefSeq" id="WP_072852534.1">
    <property type="nucleotide sequence ID" value="NZ_FQVI01000014.1"/>
</dbReference>
<dbReference type="OrthoDB" id="9807630at2"/>
<dbReference type="SFLD" id="SFLDS00003">
    <property type="entry name" value="Haloacid_Dehalogenase"/>
    <property type="match status" value="1"/>
</dbReference>